<feature type="transmembrane region" description="Helical" evidence="9">
    <location>
        <begin position="196"/>
        <end position="219"/>
    </location>
</feature>
<gene>
    <name evidence="11" type="ORF">Pmar_PMAR029145</name>
</gene>
<dbReference type="Proteomes" id="UP000007800">
    <property type="component" value="Unassembled WGS sequence"/>
</dbReference>
<evidence type="ECO:0000256" key="6">
    <source>
        <dbReference type="ARBA" id="ARBA00023136"/>
    </source>
</evidence>
<keyword evidence="5 9" id="KW-1133">Transmembrane helix</keyword>
<evidence type="ECO:0000256" key="3">
    <source>
        <dbReference type="ARBA" id="ARBA00022692"/>
    </source>
</evidence>
<evidence type="ECO:0000259" key="10">
    <source>
        <dbReference type="Pfam" id="PF01490"/>
    </source>
</evidence>
<dbReference type="EMBL" id="GG687161">
    <property type="protein sequence ID" value="EEQ97422.1"/>
    <property type="molecule type" value="Genomic_DNA"/>
</dbReference>
<dbReference type="RefSeq" id="XP_002764705.1">
    <property type="nucleotide sequence ID" value="XM_002764659.1"/>
</dbReference>
<feature type="transmembrane region" description="Helical" evidence="9">
    <location>
        <begin position="118"/>
        <end position="141"/>
    </location>
</feature>
<dbReference type="GO" id="GO:0015179">
    <property type="term" value="F:L-amino acid transmembrane transporter activity"/>
    <property type="evidence" value="ECO:0007669"/>
    <property type="project" value="TreeGrafter"/>
</dbReference>
<comment type="subcellular location">
    <subcellularLocation>
        <location evidence="1">Membrane</location>
        <topology evidence="1">Multi-pass membrane protein</topology>
    </subcellularLocation>
</comment>
<evidence type="ECO:0000256" key="8">
    <source>
        <dbReference type="SAM" id="MobiDB-lite"/>
    </source>
</evidence>
<dbReference type="Gene3D" id="1.10.287.1490">
    <property type="match status" value="1"/>
</dbReference>
<dbReference type="PANTHER" id="PTHR22950:SF692">
    <property type="entry name" value="TRANSMEMBRANE AMINO ACID TRANSPORTER FAMILY PROTEIN"/>
    <property type="match status" value="1"/>
</dbReference>
<name>C5M0R4_PERM5</name>
<keyword evidence="7" id="KW-0175">Coiled coil</keyword>
<keyword evidence="6 9" id="KW-0472">Membrane</keyword>
<dbReference type="InterPro" id="IPR013057">
    <property type="entry name" value="AA_transpt_TM"/>
</dbReference>
<keyword evidence="12" id="KW-1185">Reference proteome</keyword>
<accession>C5M0R4</accession>
<sequence length="450" mass="48907">MKAASSSSFSKPPTASSIGRLNGSSNFRTVVNFALVAIGVGILALPRAIAQGGWIVGSLLLLIAWAVSQYAIFLLWKCMVMPPDGNEKFTSFQAIGRECFGRVGIMMPLAWMPTMKEVAFVSGLGIAAALVTVIMIIVASSREAVDPVSHHDYDLVPSTPMYATLSFTNFMNAFTVAPVVPTLINDMRSPMRFPRVSVIGFLLVFIIFASIAFAGYAGFGVGSSARVANTRQGKQVPVSGGKRPNEVEVPKGGSDRLAGQNLLGQAQAEFDRLVSECGKLRKHLAANQQASESQRTTIGELEAKLNESQAEMDGLKREASDREAELRESLSAAKSKINDLQMMNKRMKEELAAVREESESRRQTCDQLGEQIAKLQADSKTSVAEVASLREHVRSIFCSVDYHAHRGIGKGFTASRSDRVRCGNQIAAALQQEAVRLRYRKGTQTRKKIT</sequence>
<reference evidence="11 12" key="1">
    <citation type="submission" date="2008-07" db="EMBL/GenBank/DDBJ databases">
        <authorList>
            <person name="El-Sayed N."/>
            <person name="Caler E."/>
            <person name="Inman J."/>
            <person name="Amedeo P."/>
            <person name="Hass B."/>
            <person name="Wortman J."/>
        </authorList>
    </citation>
    <scope>NUCLEOTIDE SEQUENCE [LARGE SCALE GENOMIC DNA]</scope>
    <source>
        <strain evidence="12">ATCC 50983 / TXsc</strain>
    </source>
</reference>
<dbReference type="PANTHER" id="PTHR22950">
    <property type="entry name" value="AMINO ACID TRANSPORTER"/>
    <property type="match status" value="1"/>
</dbReference>
<keyword evidence="4" id="KW-0029">Amino-acid transport</keyword>
<feature type="transmembrane region" description="Helical" evidence="9">
    <location>
        <begin position="55"/>
        <end position="76"/>
    </location>
</feature>
<dbReference type="GeneID" id="9054978"/>
<keyword evidence="2" id="KW-0813">Transport</keyword>
<feature type="region of interest" description="Disordered" evidence="8">
    <location>
        <begin position="231"/>
        <end position="256"/>
    </location>
</feature>
<proteinExistence type="predicted"/>
<feature type="transmembrane region" description="Helical" evidence="9">
    <location>
        <begin position="161"/>
        <end position="184"/>
    </location>
</feature>
<dbReference type="AlphaFoldDB" id="C5M0R4"/>
<dbReference type="OrthoDB" id="655540at2759"/>
<feature type="coiled-coil region" evidence="7">
    <location>
        <begin position="291"/>
        <end position="364"/>
    </location>
</feature>
<feature type="domain" description="Amino acid transporter transmembrane" evidence="10">
    <location>
        <begin position="23"/>
        <end position="103"/>
    </location>
</feature>
<evidence type="ECO:0000256" key="1">
    <source>
        <dbReference type="ARBA" id="ARBA00004141"/>
    </source>
</evidence>
<feature type="domain" description="Amino acid transporter transmembrane" evidence="10">
    <location>
        <begin position="105"/>
        <end position="220"/>
    </location>
</feature>
<evidence type="ECO:0000256" key="7">
    <source>
        <dbReference type="SAM" id="Coils"/>
    </source>
</evidence>
<organism evidence="12">
    <name type="scientific">Perkinsus marinus (strain ATCC 50983 / TXsc)</name>
    <dbReference type="NCBI Taxonomy" id="423536"/>
    <lineage>
        <taxon>Eukaryota</taxon>
        <taxon>Sar</taxon>
        <taxon>Alveolata</taxon>
        <taxon>Perkinsozoa</taxon>
        <taxon>Perkinsea</taxon>
        <taxon>Perkinsida</taxon>
        <taxon>Perkinsidae</taxon>
        <taxon>Perkinsus</taxon>
    </lineage>
</organism>
<protein>
    <submittedName>
        <fullName evidence="11">Amino acid transporter, putative</fullName>
    </submittedName>
</protein>
<evidence type="ECO:0000256" key="9">
    <source>
        <dbReference type="SAM" id="Phobius"/>
    </source>
</evidence>
<evidence type="ECO:0000313" key="11">
    <source>
        <dbReference type="EMBL" id="EEQ97422.1"/>
    </source>
</evidence>
<dbReference type="GO" id="GO:0005774">
    <property type="term" value="C:vacuolar membrane"/>
    <property type="evidence" value="ECO:0007669"/>
    <property type="project" value="TreeGrafter"/>
</dbReference>
<evidence type="ECO:0000313" key="12">
    <source>
        <dbReference type="Proteomes" id="UP000007800"/>
    </source>
</evidence>
<feature type="transmembrane region" description="Helical" evidence="9">
    <location>
        <begin position="30"/>
        <end position="49"/>
    </location>
</feature>
<evidence type="ECO:0000256" key="2">
    <source>
        <dbReference type="ARBA" id="ARBA00022448"/>
    </source>
</evidence>
<dbReference type="Pfam" id="PF01490">
    <property type="entry name" value="Aa_trans"/>
    <property type="match status" value="2"/>
</dbReference>
<keyword evidence="3 9" id="KW-0812">Transmembrane</keyword>
<evidence type="ECO:0000256" key="5">
    <source>
        <dbReference type="ARBA" id="ARBA00022989"/>
    </source>
</evidence>
<evidence type="ECO:0000256" key="4">
    <source>
        <dbReference type="ARBA" id="ARBA00022970"/>
    </source>
</evidence>
<dbReference type="InParanoid" id="C5M0R4"/>